<evidence type="ECO:0000256" key="1">
    <source>
        <dbReference type="SAM" id="MobiDB-lite"/>
    </source>
</evidence>
<dbReference type="EMBL" id="JAGFBR010000013">
    <property type="protein sequence ID" value="KAH0456636.1"/>
    <property type="molecule type" value="Genomic_DNA"/>
</dbReference>
<evidence type="ECO:0000313" key="2">
    <source>
        <dbReference type="EMBL" id="KAH0456636.1"/>
    </source>
</evidence>
<accession>A0AAV7GKK8</accession>
<dbReference type="AlphaFoldDB" id="A0AAV7GKK8"/>
<protein>
    <submittedName>
        <fullName evidence="2">Uncharacterized protein</fullName>
    </submittedName>
</protein>
<evidence type="ECO:0000313" key="3">
    <source>
        <dbReference type="Proteomes" id="UP000775213"/>
    </source>
</evidence>
<feature type="region of interest" description="Disordered" evidence="1">
    <location>
        <begin position="209"/>
        <end position="231"/>
    </location>
</feature>
<dbReference type="Proteomes" id="UP000775213">
    <property type="component" value="Unassembled WGS sequence"/>
</dbReference>
<reference evidence="2 3" key="1">
    <citation type="journal article" date="2021" name="Hortic Res">
        <title>Chromosome-scale assembly of the Dendrobium chrysotoxum genome enhances the understanding of orchid evolution.</title>
        <authorList>
            <person name="Zhang Y."/>
            <person name="Zhang G.Q."/>
            <person name="Zhang D."/>
            <person name="Liu X.D."/>
            <person name="Xu X.Y."/>
            <person name="Sun W.H."/>
            <person name="Yu X."/>
            <person name="Zhu X."/>
            <person name="Wang Z.W."/>
            <person name="Zhao X."/>
            <person name="Zhong W.Y."/>
            <person name="Chen H."/>
            <person name="Yin W.L."/>
            <person name="Huang T."/>
            <person name="Niu S.C."/>
            <person name="Liu Z.J."/>
        </authorList>
    </citation>
    <scope>NUCLEOTIDE SEQUENCE [LARGE SCALE GENOMIC DNA]</scope>
    <source>
        <strain evidence="2">Lindl</strain>
    </source>
</reference>
<comment type="caution">
    <text evidence="2">The sequence shown here is derived from an EMBL/GenBank/DDBJ whole genome shotgun (WGS) entry which is preliminary data.</text>
</comment>
<keyword evidence="3" id="KW-1185">Reference proteome</keyword>
<gene>
    <name evidence="2" type="ORF">IEQ34_014543</name>
</gene>
<organism evidence="2 3">
    <name type="scientific">Dendrobium chrysotoxum</name>
    <name type="common">Orchid</name>
    <dbReference type="NCBI Taxonomy" id="161865"/>
    <lineage>
        <taxon>Eukaryota</taxon>
        <taxon>Viridiplantae</taxon>
        <taxon>Streptophyta</taxon>
        <taxon>Embryophyta</taxon>
        <taxon>Tracheophyta</taxon>
        <taxon>Spermatophyta</taxon>
        <taxon>Magnoliopsida</taxon>
        <taxon>Liliopsida</taxon>
        <taxon>Asparagales</taxon>
        <taxon>Orchidaceae</taxon>
        <taxon>Epidendroideae</taxon>
        <taxon>Malaxideae</taxon>
        <taxon>Dendrobiinae</taxon>
        <taxon>Dendrobium</taxon>
    </lineage>
</organism>
<proteinExistence type="predicted"/>
<sequence>MIWTPSLIAESRPARMASVEQNLSVSQTLYIARWASGARPAAVPLALPRTFAPEMNAPAAVAEVWVPWPKRSSGDFKSFQRVWERAPISFLLQAPVAEAGGQVPEALGGVEAEISWRVGGKEVQVSIGDCGQEARVVLYLVELLYSQVCYEAADGIGIGAEDAGFDEVDGFIWEEGCIPVVSCGLSGEVGALWLDEDYVSLGNGRVMGLGGGSEGSVQEGRGGEGDEEGED</sequence>
<name>A0AAV7GKK8_DENCH</name>